<reference evidence="3" key="2">
    <citation type="submission" date="2025-08" db="UniProtKB">
        <authorList>
            <consortium name="RefSeq"/>
        </authorList>
    </citation>
    <scope>IDENTIFICATION</scope>
    <source>
        <tissue evidence="3">Leaf</tissue>
    </source>
</reference>
<dbReference type="Proteomes" id="UP000189701">
    <property type="component" value="Unplaced"/>
</dbReference>
<accession>A0A1U7VNN1</accession>
<gene>
    <name evidence="3" type="primary">LOC104215412</name>
</gene>
<dbReference type="OrthoDB" id="1243425at2759"/>
<reference evidence="2" key="1">
    <citation type="journal article" date="2013" name="Genome Biol.">
        <title>Reference genomes and transcriptomes of Nicotiana sylvestris and Nicotiana tomentosiformis.</title>
        <authorList>
            <person name="Sierro N."/>
            <person name="Battey J.N."/>
            <person name="Ouadi S."/>
            <person name="Bovet L."/>
            <person name="Goepfert S."/>
            <person name="Bakaher N."/>
            <person name="Peitsch M.C."/>
            <person name="Ivanov N.V."/>
        </authorList>
    </citation>
    <scope>NUCLEOTIDE SEQUENCE [LARGE SCALE GENOMIC DNA]</scope>
</reference>
<dbReference type="AlphaFoldDB" id="A0A1U7VNN1"/>
<organism evidence="2 3">
    <name type="scientific">Nicotiana sylvestris</name>
    <name type="common">Wood tobacco</name>
    <name type="synonym">South American tobacco</name>
    <dbReference type="NCBI Taxonomy" id="4096"/>
    <lineage>
        <taxon>Eukaryota</taxon>
        <taxon>Viridiplantae</taxon>
        <taxon>Streptophyta</taxon>
        <taxon>Embryophyta</taxon>
        <taxon>Tracheophyta</taxon>
        <taxon>Spermatophyta</taxon>
        <taxon>Magnoliopsida</taxon>
        <taxon>eudicotyledons</taxon>
        <taxon>Gunneridae</taxon>
        <taxon>Pentapetalae</taxon>
        <taxon>asterids</taxon>
        <taxon>lamiids</taxon>
        <taxon>Solanales</taxon>
        <taxon>Solanaceae</taxon>
        <taxon>Nicotianoideae</taxon>
        <taxon>Nicotianeae</taxon>
        <taxon>Nicotiana</taxon>
    </lineage>
</organism>
<feature type="compositionally biased region" description="Polar residues" evidence="1">
    <location>
        <begin position="99"/>
        <end position="110"/>
    </location>
</feature>
<name>A0A1U7VNN1_NICSY</name>
<protein>
    <submittedName>
        <fullName evidence="3">Uncharacterized protein LOC104215412</fullName>
    </submittedName>
</protein>
<feature type="compositionally biased region" description="Polar residues" evidence="1">
    <location>
        <begin position="130"/>
        <end position="146"/>
    </location>
</feature>
<evidence type="ECO:0000313" key="3">
    <source>
        <dbReference type="RefSeq" id="XP_009763500.1"/>
    </source>
</evidence>
<sequence length="146" mass="16112">MTVSEYAIRFSELARHAPTLVTTFKERFYKFIEGLDYDIKISMARELQTNTPFQQVVEVARRIEGVLGEEKESKVTKTSRSSGGFGGFDSLAMKPYGVGSSSWPTQSAHQITRGAPISSISAPPARGSHSGYSSFPAQTEYEQPRP</sequence>
<keyword evidence="2" id="KW-1185">Reference proteome</keyword>
<evidence type="ECO:0000256" key="1">
    <source>
        <dbReference type="SAM" id="MobiDB-lite"/>
    </source>
</evidence>
<evidence type="ECO:0000313" key="2">
    <source>
        <dbReference type="Proteomes" id="UP000189701"/>
    </source>
</evidence>
<dbReference type="RefSeq" id="XP_009763500.1">
    <property type="nucleotide sequence ID" value="XM_009765198.1"/>
</dbReference>
<feature type="region of interest" description="Disordered" evidence="1">
    <location>
        <begin position="99"/>
        <end position="146"/>
    </location>
</feature>
<proteinExistence type="predicted"/>